<name>A0A452ZK10_AEGTS</name>
<dbReference type="Gramene" id="AET1Gv20809300.21">
    <property type="protein sequence ID" value="AET1Gv20809300.21"/>
    <property type="gene ID" value="AET1Gv20809300"/>
</dbReference>
<reference evidence="1" key="4">
    <citation type="submission" date="2019-03" db="UniProtKB">
        <authorList>
            <consortium name="EnsemblPlants"/>
        </authorList>
    </citation>
    <scope>IDENTIFICATION</scope>
</reference>
<organism evidence="1 2">
    <name type="scientific">Aegilops tauschii subsp. strangulata</name>
    <name type="common">Goatgrass</name>
    <dbReference type="NCBI Taxonomy" id="200361"/>
    <lineage>
        <taxon>Eukaryota</taxon>
        <taxon>Viridiplantae</taxon>
        <taxon>Streptophyta</taxon>
        <taxon>Embryophyta</taxon>
        <taxon>Tracheophyta</taxon>
        <taxon>Spermatophyta</taxon>
        <taxon>Magnoliopsida</taxon>
        <taxon>Liliopsida</taxon>
        <taxon>Poales</taxon>
        <taxon>Poaceae</taxon>
        <taxon>BOP clade</taxon>
        <taxon>Pooideae</taxon>
        <taxon>Triticodae</taxon>
        <taxon>Triticeae</taxon>
        <taxon>Triticinae</taxon>
        <taxon>Aegilops</taxon>
    </lineage>
</organism>
<dbReference type="Proteomes" id="UP000015105">
    <property type="component" value="Chromosome 1D"/>
</dbReference>
<reference evidence="2" key="1">
    <citation type="journal article" date="2014" name="Science">
        <title>Ancient hybridizations among the ancestral genomes of bread wheat.</title>
        <authorList>
            <consortium name="International Wheat Genome Sequencing Consortium,"/>
            <person name="Marcussen T."/>
            <person name="Sandve S.R."/>
            <person name="Heier L."/>
            <person name="Spannagl M."/>
            <person name="Pfeifer M."/>
            <person name="Jakobsen K.S."/>
            <person name="Wulff B.B."/>
            <person name="Steuernagel B."/>
            <person name="Mayer K.F."/>
            <person name="Olsen O.A."/>
        </authorList>
    </citation>
    <scope>NUCLEOTIDE SEQUENCE [LARGE SCALE GENOMIC DNA]</scope>
    <source>
        <strain evidence="2">cv. AL8/78</strain>
    </source>
</reference>
<evidence type="ECO:0000313" key="2">
    <source>
        <dbReference type="Proteomes" id="UP000015105"/>
    </source>
</evidence>
<keyword evidence="2" id="KW-1185">Reference proteome</keyword>
<reference evidence="1" key="5">
    <citation type="journal article" date="2021" name="G3 (Bethesda)">
        <title>Aegilops tauschii genome assembly Aet v5.0 features greater sequence contiguity and improved annotation.</title>
        <authorList>
            <person name="Wang L."/>
            <person name="Zhu T."/>
            <person name="Rodriguez J.C."/>
            <person name="Deal K.R."/>
            <person name="Dubcovsky J."/>
            <person name="McGuire P.E."/>
            <person name="Lux T."/>
            <person name="Spannagl M."/>
            <person name="Mayer K.F.X."/>
            <person name="Baldrich P."/>
            <person name="Meyers B.C."/>
            <person name="Huo N."/>
            <person name="Gu Y.Q."/>
            <person name="Zhou H."/>
            <person name="Devos K.M."/>
            <person name="Bennetzen J.L."/>
            <person name="Unver T."/>
            <person name="Budak H."/>
            <person name="Gulick P.J."/>
            <person name="Galiba G."/>
            <person name="Kalapos B."/>
            <person name="Nelson D.R."/>
            <person name="Li P."/>
            <person name="You F.M."/>
            <person name="Luo M.C."/>
            <person name="Dvorak J."/>
        </authorList>
    </citation>
    <scope>NUCLEOTIDE SEQUENCE [LARGE SCALE GENOMIC DNA]</scope>
    <source>
        <strain evidence="1">cv. AL8/78</strain>
    </source>
</reference>
<dbReference type="EnsemblPlants" id="AET1Gv20809300.21">
    <property type="protein sequence ID" value="AET1Gv20809300.21"/>
    <property type="gene ID" value="AET1Gv20809300"/>
</dbReference>
<accession>A0A452ZK10</accession>
<proteinExistence type="predicted"/>
<reference evidence="2" key="2">
    <citation type="journal article" date="2017" name="Nat. Plants">
        <title>The Aegilops tauschii genome reveals multiple impacts of transposons.</title>
        <authorList>
            <person name="Zhao G."/>
            <person name="Zou C."/>
            <person name="Li K."/>
            <person name="Wang K."/>
            <person name="Li T."/>
            <person name="Gao L."/>
            <person name="Zhang X."/>
            <person name="Wang H."/>
            <person name="Yang Z."/>
            <person name="Liu X."/>
            <person name="Jiang W."/>
            <person name="Mao L."/>
            <person name="Kong X."/>
            <person name="Jiao Y."/>
            <person name="Jia J."/>
        </authorList>
    </citation>
    <scope>NUCLEOTIDE SEQUENCE [LARGE SCALE GENOMIC DNA]</scope>
    <source>
        <strain evidence="2">cv. AL8/78</strain>
    </source>
</reference>
<evidence type="ECO:0000313" key="1">
    <source>
        <dbReference type="EnsemblPlants" id="AET1Gv20809300.21"/>
    </source>
</evidence>
<protein>
    <submittedName>
        <fullName evidence="1">Uncharacterized protein</fullName>
    </submittedName>
</protein>
<sequence>MWLNSDIALPRPNSYTRVTHKGRTLAKIVSHVTPEKSHAANLARRDCLLPVCMSRPPLPLHSHTGQQCWQGQCKTVPCHRAIVMSPAQNGRTSEGNNFPRRSAVLIYWQLKVLQHCAHIAGGPHVSHHRRDPHAG</sequence>
<dbReference type="AlphaFoldDB" id="A0A452ZK10"/>
<reference evidence="1" key="3">
    <citation type="journal article" date="2017" name="Nature">
        <title>Genome sequence of the progenitor of the wheat D genome Aegilops tauschii.</title>
        <authorList>
            <person name="Luo M.C."/>
            <person name="Gu Y.Q."/>
            <person name="Puiu D."/>
            <person name="Wang H."/>
            <person name="Twardziok S.O."/>
            <person name="Deal K.R."/>
            <person name="Huo N."/>
            <person name="Zhu T."/>
            <person name="Wang L."/>
            <person name="Wang Y."/>
            <person name="McGuire P.E."/>
            <person name="Liu S."/>
            <person name="Long H."/>
            <person name="Ramasamy R.K."/>
            <person name="Rodriguez J.C."/>
            <person name="Van S.L."/>
            <person name="Yuan L."/>
            <person name="Wang Z."/>
            <person name="Xia Z."/>
            <person name="Xiao L."/>
            <person name="Anderson O.D."/>
            <person name="Ouyang S."/>
            <person name="Liang Y."/>
            <person name="Zimin A.V."/>
            <person name="Pertea G."/>
            <person name="Qi P."/>
            <person name="Bennetzen J.L."/>
            <person name="Dai X."/>
            <person name="Dawson M.W."/>
            <person name="Muller H.G."/>
            <person name="Kugler K."/>
            <person name="Rivarola-Duarte L."/>
            <person name="Spannagl M."/>
            <person name="Mayer K.F.X."/>
            <person name="Lu F.H."/>
            <person name="Bevan M.W."/>
            <person name="Leroy P."/>
            <person name="Li P."/>
            <person name="You F.M."/>
            <person name="Sun Q."/>
            <person name="Liu Z."/>
            <person name="Lyons E."/>
            <person name="Wicker T."/>
            <person name="Salzberg S.L."/>
            <person name="Devos K.M."/>
            <person name="Dvorak J."/>
        </authorList>
    </citation>
    <scope>NUCLEOTIDE SEQUENCE [LARGE SCALE GENOMIC DNA]</scope>
    <source>
        <strain evidence="1">cv. AL8/78</strain>
    </source>
</reference>